<sequence>MQTIKLKLKEEVTRGVAKIPVGVDSLTPDKLAGKTEAEIKAVKVWWGNKEENTGDLFDVSAEGEAGGAEEVKIVLEGDLSRVKHIGDGMKAGEIEAQGDVDMHCGAMMSGGKITVKGGADCWAGREMHGGELVIEGDAGDNLCAMYRGEMTGMTGGKVTVGGNAGECIAQNMAGGEIVIKGNAYILTGLNMKGGKITIEGDAVMPGADMTGGEITVKGDVQDMIPSFRLEGTESIEGEEYKKYTGDLAMTEKKAKGVLYVK</sequence>
<protein>
    <recommendedName>
        <fullName evidence="2">formylmethanofuran dehydrogenase</fullName>
        <ecNumber evidence="2">1.2.7.12</ecNumber>
    </recommendedName>
</protein>
<gene>
    <name evidence="4" type="primary">fwdC</name>
    <name evidence="4" type="ORF">JFJFMGFI_00002</name>
</gene>
<accession>A0A7G9YUB9</accession>
<dbReference type="EMBL" id="MT631474">
    <property type="protein sequence ID" value="QNO51603.1"/>
    <property type="molecule type" value="Genomic_DNA"/>
</dbReference>
<proteinExistence type="predicted"/>
<dbReference type="UniPathway" id="UPA00640">
    <property type="reaction ID" value="UER00692"/>
</dbReference>
<evidence type="ECO:0000256" key="2">
    <source>
        <dbReference type="ARBA" id="ARBA00012692"/>
    </source>
</evidence>
<dbReference type="Gene3D" id="2.160.20.60">
    <property type="entry name" value="Glutamate synthase, alpha subunit, C-terminal domain"/>
    <property type="match status" value="1"/>
</dbReference>
<name>A0A7G9YUB9_9EURY</name>
<dbReference type="GO" id="GO:0046914">
    <property type="term" value="F:transition metal ion binding"/>
    <property type="evidence" value="ECO:0007669"/>
    <property type="project" value="InterPro"/>
</dbReference>
<keyword evidence="4" id="KW-0560">Oxidoreductase</keyword>
<dbReference type="EC" id="1.2.7.12" evidence="2"/>
<dbReference type="GO" id="GO:0018493">
    <property type="term" value="F:formylmethanofuran dehydrogenase activity"/>
    <property type="evidence" value="ECO:0007669"/>
    <property type="project" value="UniProtKB-EC"/>
</dbReference>
<organism evidence="4">
    <name type="scientific">Candidatus Methanophagaceae archaeon ANME-1 ERB6</name>
    <dbReference type="NCBI Taxonomy" id="2759912"/>
    <lineage>
        <taxon>Archaea</taxon>
        <taxon>Methanobacteriati</taxon>
        <taxon>Methanobacteriota</taxon>
        <taxon>Stenosarchaea group</taxon>
        <taxon>Methanomicrobia</taxon>
        <taxon>Candidatus Methanophagales</taxon>
        <taxon>Candidatus Methanophagaceae</taxon>
    </lineage>
</organism>
<evidence type="ECO:0000256" key="1">
    <source>
        <dbReference type="ARBA" id="ARBA00004830"/>
    </source>
</evidence>
<dbReference type="NCBIfam" id="TIGR03122">
    <property type="entry name" value="one_C_dehyd_C"/>
    <property type="match status" value="1"/>
</dbReference>
<dbReference type="GO" id="GO:0019386">
    <property type="term" value="P:methanogenesis, from carbon dioxide"/>
    <property type="evidence" value="ECO:0007669"/>
    <property type="project" value="UniProtKB-UniPathway"/>
</dbReference>
<dbReference type="InterPro" id="IPR017550">
    <property type="entry name" value="Formylmethanofuran_DH_suC"/>
</dbReference>
<dbReference type="AlphaFoldDB" id="A0A7G9YUB9"/>
<reference evidence="4" key="1">
    <citation type="submission" date="2020-06" db="EMBL/GenBank/DDBJ databases">
        <title>Unique genomic features of the anaerobic methanotrophic archaea.</title>
        <authorList>
            <person name="Chadwick G.L."/>
            <person name="Skennerton C.T."/>
            <person name="Laso-Perez R."/>
            <person name="Leu A.O."/>
            <person name="Speth D.R."/>
            <person name="Yu H."/>
            <person name="Morgan-Lang C."/>
            <person name="Hatzenpichler R."/>
            <person name="Goudeau D."/>
            <person name="Malmstrom R."/>
            <person name="Brazelton W.J."/>
            <person name="Woyke T."/>
            <person name="Hallam S.J."/>
            <person name="Tyson G.W."/>
            <person name="Wegener G."/>
            <person name="Boetius A."/>
            <person name="Orphan V."/>
        </authorList>
    </citation>
    <scope>NUCLEOTIDE SEQUENCE</scope>
</reference>
<comment type="pathway">
    <text evidence="1">One-carbon metabolism; methanogenesis from CO(2); 5,10-methenyl-5,6,7,8-tetrahydromethanopterin from CO(2): step 1/3.</text>
</comment>
<evidence type="ECO:0000256" key="3">
    <source>
        <dbReference type="ARBA" id="ARBA00048228"/>
    </source>
</evidence>
<comment type="catalytic activity">
    <reaction evidence="3">
        <text>N-formylmethanofuran + 2 oxidized [2Fe-2S]-[ferredoxin] + H2O = methanofuran + 2 reduced [2Fe-2S]-[ferredoxin] + CO2 + H(+)</text>
        <dbReference type="Rhea" id="RHEA:19841"/>
        <dbReference type="Rhea" id="RHEA-COMP:10000"/>
        <dbReference type="Rhea" id="RHEA-COMP:10001"/>
        <dbReference type="ChEBI" id="CHEBI:15377"/>
        <dbReference type="ChEBI" id="CHEBI:15378"/>
        <dbReference type="ChEBI" id="CHEBI:16526"/>
        <dbReference type="ChEBI" id="CHEBI:33737"/>
        <dbReference type="ChEBI" id="CHEBI:33738"/>
        <dbReference type="ChEBI" id="CHEBI:57727"/>
        <dbReference type="ChEBI" id="CHEBI:58151"/>
        <dbReference type="EC" id="1.2.7.12"/>
    </reaction>
</comment>
<dbReference type="InterPro" id="IPR036485">
    <property type="entry name" value="Glu_synth_asu_C_sf"/>
</dbReference>
<dbReference type="SUPFAM" id="SSF69336">
    <property type="entry name" value="Alpha subunit of glutamate synthase, C-terminal domain"/>
    <property type="match status" value="1"/>
</dbReference>
<dbReference type="PANTHER" id="PTHR39673">
    <property type="entry name" value="TUNGSTEN FORMYLMETHANOFURAN DEHYDROGENASE, SUBUNIT C (FWDC)"/>
    <property type="match status" value="1"/>
</dbReference>
<dbReference type="PANTHER" id="PTHR39673:SF5">
    <property type="entry name" value="TUNGSTEN-CONTAINING FORMYLMETHANOFURAN DEHYDROGENASE 2 SUBUNIT C"/>
    <property type="match status" value="1"/>
</dbReference>
<evidence type="ECO:0000313" key="4">
    <source>
        <dbReference type="EMBL" id="QNO51603.1"/>
    </source>
</evidence>